<dbReference type="FunFam" id="3.30.70.330:FF:000247">
    <property type="entry name" value="Multiple RNA-binding domain-containing protein 1"/>
    <property type="match status" value="1"/>
</dbReference>
<proteinExistence type="inferred from homology"/>
<comment type="similarity">
    <text evidence="2">Belongs to the RRM MRD1 family.</text>
</comment>
<comment type="caution">
    <text evidence="16">The sequence shown here is derived from an EMBL/GenBank/DDBJ whole genome shotgun (WGS) entry which is preliminary data.</text>
</comment>
<feature type="region of interest" description="Disordered" evidence="13">
    <location>
        <begin position="1678"/>
        <end position="1697"/>
    </location>
</feature>
<evidence type="ECO:0000256" key="11">
    <source>
        <dbReference type="PROSITE-ProRule" id="PRU00176"/>
    </source>
</evidence>
<dbReference type="InterPro" id="IPR034482">
    <property type="entry name" value="Mrd1_RRM3"/>
</dbReference>
<feature type="region of interest" description="Disordered" evidence="13">
    <location>
        <begin position="195"/>
        <end position="219"/>
    </location>
</feature>
<dbReference type="GO" id="GO:1990904">
    <property type="term" value="C:ribonucleoprotein complex"/>
    <property type="evidence" value="ECO:0007669"/>
    <property type="project" value="UniProtKB-KW"/>
</dbReference>
<dbReference type="Gene3D" id="6.10.20.40">
    <property type="entry name" value="TEA/ATTS domain"/>
    <property type="match status" value="1"/>
</dbReference>
<dbReference type="SUPFAM" id="SSF54928">
    <property type="entry name" value="RNA-binding domain, RBD"/>
    <property type="match status" value="4"/>
</dbReference>
<keyword evidence="6" id="KW-0677">Repeat</keyword>
<dbReference type="InterPro" id="IPR051945">
    <property type="entry name" value="RRM_MRD1_RNA_proc_ribogen"/>
</dbReference>
<evidence type="ECO:0000313" key="16">
    <source>
        <dbReference type="EMBL" id="KAK1755001.1"/>
    </source>
</evidence>
<organism evidence="16 17">
    <name type="scientific">Echria macrotheca</name>
    <dbReference type="NCBI Taxonomy" id="438768"/>
    <lineage>
        <taxon>Eukaryota</taxon>
        <taxon>Fungi</taxon>
        <taxon>Dikarya</taxon>
        <taxon>Ascomycota</taxon>
        <taxon>Pezizomycotina</taxon>
        <taxon>Sordariomycetes</taxon>
        <taxon>Sordariomycetidae</taxon>
        <taxon>Sordariales</taxon>
        <taxon>Schizotheciaceae</taxon>
        <taxon>Echria</taxon>
    </lineage>
</organism>
<keyword evidence="8" id="KW-0539">Nucleus</keyword>
<dbReference type="InterPro" id="IPR000818">
    <property type="entry name" value="TEA/ATTS_dom"/>
</dbReference>
<dbReference type="PANTHER" id="PTHR48039:SF5">
    <property type="entry name" value="RNA-BINDING PROTEIN 28"/>
    <property type="match status" value="1"/>
</dbReference>
<keyword evidence="5" id="KW-0698">rRNA processing</keyword>
<accession>A0AAJ0BFQ1</accession>
<protein>
    <recommendedName>
        <fullName evidence="4">Multiple RNA-binding domain-containing protein 1</fullName>
    </recommendedName>
</protein>
<dbReference type="CDD" id="cd12570">
    <property type="entry name" value="RRM5_MRD1"/>
    <property type="match status" value="1"/>
</dbReference>
<dbReference type="GO" id="GO:0005634">
    <property type="term" value="C:nucleus"/>
    <property type="evidence" value="ECO:0007669"/>
    <property type="project" value="UniProtKB-SubCell"/>
</dbReference>
<dbReference type="PROSITE" id="PS51088">
    <property type="entry name" value="TEA_2"/>
    <property type="match status" value="1"/>
</dbReference>
<evidence type="ECO:0000256" key="12">
    <source>
        <dbReference type="PROSITE-ProRule" id="PRU00505"/>
    </source>
</evidence>
<feature type="domain" description="TEA" evidence="15">
    <location>
        <begin position="1023"/>
        <end position="1109"/>
    </location>
</feature>
<dbReference type="GO" id="GO:0003700">
    <property type="term" value="F:DNA-binding transcription factor activity"/>
    <property type="evidence" value="ECO:0007669"/>
    <property type="project" value="InterPro"/>
</dbReference>
<keyword evidence="9" id="KW-0687">Ribonucleoprotein</keyword>
<dbReference type="Gene3D" id="3.30.70.330">
    <property type="match status" value="5"/>
</dbReference>
<feature type="domain" description="RRM" evidence="14">
    <location>
        <begin position="711"/>
        <end position="788"/>
    </location>
</feature>
<dbReference type="CDD" id="cd12565">
    <property type="entry name" value="RRM1_MRD1"/>
    <property type="match status" value="1"/>
</dbReference>
<dbReference type="InterPro" id="IPR035979">
    <property type="entry name" value="RBD_domain_sf"/>
</dbReference>
<gene>
    <name evidence="16" type="ORF">QBC47DRAFT_301214</name>
</gene>
<dbReference type="CDD" id="cd12319">
    <property type="entry name" value="RRM4_MRD1"/>
    <property type="match status" value="1"/>
</dbReference>
<dbReference type="InterPro" id="IPR000504">
    <property type="entry name" value="RRM_dom"/>
</dbReference>
<comment type="subcellular location">
    <subcellularLocation>
        <location evidence="1">Nucleus</location>
    </subcellularLocation>
</comment>
<dbReference type="Pfam" id="PF00076">
    <property type="entry name" value="RRM_1"/>
    <property type="match status" value="4"/>
</dbReference>
<evidence type="ECO:0000256" key="2">
    <source>
        <dbReference type="ARBA" id="ARBA00008033"/>
    </source>
</evidence>
<dbReference type="SMART" id="SM00360">
    <property type="entry name" value="RRM"/>
    <property type="match status" value="5"/>
</dbReference>
<feature type="domain" description="RRM" evidence="14">
    <location>
        <begin position="497"/>
        <end position="577"/>
    </location>
</feature>
<evidence type="ECO:0000259" key="15">
    <source>
        <dbReference type="PROSITE" id="PS51088"/>
    </source>
</evidence>
<dbReference type="PROSITE" id="PS50102">
    <property type="entry name" value="RRM"/>
    <property type="match status" value="5"/>
</dbReference>
<evidence type="ECO:0000256" key="6">
    <source>
        <dbReference type="ARBA" id="ARBA00022737"/>
    </source>
</evidence>
<dbReference type="EMBL" id="MU839834">
    <property type="protein sequence ID" value="KAK1755001.1"/>
    <property type="molecule type" value="Genomic_DNA"/>
</dbReference>
<evidence type="ECO:0000256" key="7">
    <source>
        <dbReference type="ARBA" id="ARBA00022884"/>
    </source>
</evidence>
<feature type="region of interest" description="Disordered" evidence="13">
    <location>
        <begin position="1759"/>
        <end position="1820"/>
    </location>
</feature>
<keyword evidence="7 11" id="KW-0694">RNA-binding</keyword>
<evidence type="ECO:0000256" key="1">
    <source>
        <dbReference type="ARBA" id="ARBA00004123"/>
    </source>
</evidence>
<evidence type="ECO:0000256" key="13">
    <source>
        <dbReference type="SAM" id="MobiDB-lite"/>
    </source>
</evidence>
<dbReference type="Proteomes" id="UP001239445">
    <property type="component" value="Unassembled WGS sequence"/>
</dbReference>
<comment type="similarity">
    <text evidence="3">Belongs to the TEC1 family.</text>
</comment>
<name>A0AAJ0BFQ1_9PEZI</name>
<reference evidence="16" key="1">
    <citation type="submission" date="2023-06" db="EMBL/GenBank/DDBJ databases">
        <title>Genome-scale phylogeny and comparative genomics of the fungal order Sordariales.</title>
        <authorList>
            <consortium name="Lawrence Berkeley National Laboratory"/>
            <person name="Hensen N."/>
            <person name="Bonometti L."/>
            <person name="Westerberg I."/>
            <person name="Brannstrom I.O."/>
            <person name="Guillou S."/>
            <person name="Cros-Aarteil S."/>
            <person name="Calhoun S."/>
            <person name="Haridas S."/>
            <person name="Kuo A."/>
            <person name="Mondo S."/>
            <person name="Pangilinan J."/>
            <person name="Riley R."/>
            <person name="Labutti K."/>
            <person name="Andreopoulos B."/>
            <person name="Lipzen A."/>
            <person name="Chen C."/>
            <person name="Yanf M."/>
            <person name="Daum C."/>
            <person name="Ng V."/>
            <person name="Clum A."/>
            <person name="Steindorff A."/>
            <person name="Ohm R."/>
            <person name="Martin F."/>
            <person name="Silar P."/>
            <person name="Natvig D."/>
            <person name="Lalanne C."/>
            <person name="Gautier V."/>
            <person name="Ament-Velasquez S.L."/>
            <person name="Kruys A."/>
            <person name="Hutchinson M.I."/>
            <person name="Powell A.J."/>
            <person name="Barry K."/>
            <person name="Miller A.N."/>
            <person name="Grigoriev I.V."/>
            <person name="Debuchy R."/>
            <person name="Gladieux P."/>
            <person name="Thoren M.H."/>
            <person name="Johannesson H."/>
        </authorList>
    </citation>
    <scope>NUCLEOTIDE SEQUENCE</scope>
    <source>
        <strain evidence="16">PSN4</strain>
    </source>
</reference>
<dbReference type="GO" id="GO:0006364">
    <property type="term" value="P:rRNA processing"/>
    <property type="evidence" value="ECO:0007669"/>
    <property type="project" value="UniProtKB-KW"/>
</dbReference>
<evidence type="ECO:0000256" key="5">
    <source>
        <dbReference type="ARBA" id="ARBA00022552"/>
    </source>
</evidence>
<dbReference type="GO" id="GO:0003729">
    <property type="term" value="F:mRNA binding"/>
    <property type="evidence" value="ECO:0007669"/>
    <property type="project" value="TreeGrafter"/>
</dbReference>
<feature type="compositionally biased region" description="Basic and acidic residues" evidence="13">
    <location>
        <begin position="156"/>
        <end position="169"/>
    </location>
</feature>
<feature type="region of interest" description="Disordered" evidence="13">
    <location>
        <begin position="1390"/>
        <end position="1424"/>
    </location>
</feature>
<dbReference type="Pfam" id="PF01285">
    <property type="entry name" value="TEA"/>
    <property type="match status" value="1"/>
</dbReference>
<dbReference type="InterPro" id="IPR012677">
    <property type="entry name" value="Nucleotide-bd_a/b_plait_sf"/>
</dbReference>
<dbReference type="SMART" id="SM00426">
    <property type="entry name" value="TEA"/>
    <property type="match status" value="1"/>
</dbReference>
<feature type="domain" description="RRM" evidence="14">
    <location>
        <begin position="606"/>
        <end position="689"/>
    </location>
</feature>
<keyword evidence="17" id="KW-1185">Reference proteome</keyword>
<evidence type="ECO:0000313" key="17">
    <source>
        <dbReference type="Proteomes" id="UP001239445"/>
    </source>
</evidence>
<evidence type="ECO:0000259" key="14">
    <source>
        <dbReference type="PROSITE" id="PS50102"/>
    </source>
</evidence>
<dbReference type="PANTHER" id="PTHR48039">
    <property type="entry name" value="RNA-BINDING MOTIF PROTEIN 14B"/>
    <property type="match status" value="1"/>
</dbReference>
<evidence type="ECO:0000256" key="3">
    <source>
        <dbReference type="ARBA" id="ARBA00008421"/>
    </source>
</evidence>
<dbReference type="InterPro" id="IPR038096">
    <property type="entry name" value="TEA/ATTS_sf"/>
</dbReference>
<feature type="region of interest" description="Disordered" evidence="13">
    <location>
        <begin position="273"/>
        <end position="306"/>
    </location>
</feature>
<evidence type="ECO:0000256" key="8">
    <source>
        <dbReference type="ARBA" id="ARBA00023242"/>
    </source>
</evidence>
<sequence>MAASQKETAEAPGQSSRLFVKNLPPNITEAEFRKHFSSQGRVVTDVKLIPNRRIGFIGYKSHEDAARAVKYFNRSFIRMSRIAVDIAKPIADSVVKPAPGFSLRHDSARLQPATTKPPEAAGQDGSSPKKRKRDEVDEADPKLQEFLEVMGHPLKKPRDNAGDHGRLGPEPEPSVSAVIEAGESDDEYEEIPARTAKIVSREAPPTQGVPDGPEMDVDSPAVLAPDIAATSAPQAAVDGTDDDWLRSKTNRLLDLVDPDDPGFSVRPKKDVIAPEGQTTGVDATELEPPPDAASEVDEAPQTTVSSDPMDLIQKTSRLFLRNLSYNITEDDIRNHFGTFGALEEVSLPVDKQGRSKGFAMIQYADPSSAIAAFQTDGSTFQGRIIHILPAAAKRENKLDEFAISKLPLKKQQIIRKKAEAASNTFNWNSLFMSQDAVNTAISERLGVSKHELLNPTDASAAVKQAVAETTVIQEAKAYFASNGVNIEAFKSQQRGDTSILVKNIGNTTIEELRQLFEEHGTVLRVLMPPSGTIAIVQFAQPAECRTAFARKAYSRFKDSVLFLEKGPKGLFVDTVVAPVDRPAGVQKPSVAELLERDDAEDQADTSSLFVRNLNFSTTSDSLAEAFRALDGFVSAKVKTKTDPKKPGQVLSMGFGFCAFRTKEQAQAALKTMDGFTLDGHKLVVKASHRGNDAAEEQRKQDLAKKAAGQRTKLVIKNLPFEASKKDVRTLFGTYGKLVALRVPKKFDHSSRGFAFAEFSTAKEALNAMNSLRDTHLLGRRLVIDFAEADEVDPEEQIKAMEKKVRGQVNKVALQQLTGRGRTKTNPFWSVLAGCGHEAGVAGVAGCRSRPCLDDFSFPCVPTGAIPPDAANLAVKTVSRALLHVGSGSLLVSSRRPLLPFSCAGRNPTGVIGNGARQPLGESTGNAQHHYYHQRRGQQHHQTGDTLMTTPTPPAPSILTPLPILPTQSSLVESFSKGPTPERYDGGQLQLHARRKRAAAEDVNPLWLYWTEFQNYRKKQDEKDDKTQQKWPLVLENAFLDAMLAIPHIGRKKYNVRRSLFGRNMLVAEYLWLAYCDTLPPGVEPDPINKRDRKQVSSHIQVLKGNLKKYKCCHIILPKETRKPKHDNPPELPSLKQHDVLVALSEGCFPDKRPNYKYFRRILALDQQIMIRPKQCWIFVSHKGARVHEDGSGFIPATGERLARDQYPHMERNLGRDKWPKEEQKISEGAGAILHEFAKDFDQVESSSIRDLSCEWRYQFPELHQKLDALITANTERDILTAEAECDIFHMQVMLELPEKRGFPANSDLNSCVTIDIEKPHMLNHRWRVDTKLVRPAELADAGDQSSPQLVYETSAEIPVRSQHSPGVMVPFPANVWASMLSHCAEFPAHPFTETAPRGSKKARLTRQDGEADKETVDGSNQHQPTQMDLIPQIAMMQEIYSCPPDNVQGGDGGSWGNEGWARRAMILWTFSTLHSIDSNGQLVTAERGRTSWRFLTVLDPVSEYHLQNSLISCDRANNRRMHFPALQPTNRHAVMSPNVAYQQHRQATMSENFSTAWPATDGVSSLSTLAVPAYEAVLSHSTAPPASTGYAMLGGYGGLTTPPPTACLPDSFSHSFDVSSTGTDAISEYMTAGVSAADMVCGSQVLSDSIPSYASSSIHTSYGDDHWIDAGSWQPGYATAGGGNPHGANIGWHPSSQGVDLKDVGAEMQQSQAQSWPATTADVAETYDRSWGWAGSVSSSPGNTDEDVSREWEGADMRMASGNRSELSRRQPGGFDEVEANPDEVLQNSSFQSKKRGRSDSLDEASRKHYRVSSMPKLER</sequence>
<feature type="domain" description="RRM" evidence="14">
    <location>
        <begin position="316"/>
        <end position="392"/>
    </location>
</feature>
<dbReference type="FunFam" id="3.30.70.330:FF:000452">
    <property type="entry name" value="Multiple RNA-binding domain-containing protein 1"/>
    <property type="match status" value="1"/>
</dbReference>
<feature type="compositionally biased region" description="Basic and acidic residues" evidence="13">
    <location>
        <begin position="1798"/>
        <end position="1807"/>
    </location>
</feature>
<comment type="function">
    <text evidence="10">Involved in pre-rRNA processing.</text>
</comment>
<evidence type="ECO:0000256" key="4">
    <source>
        <dbReference type="ARBA" id="ARBA00013428"/>
    </source>
</evidence>
<feature type="DNA-binding region" description="TEA" evidence="12">
    <location>
        <begin position="1023"/>
        <end position="1109"/>
    </location>
</feature>
<feature type="region of interest" description="Disordered" evidence="13">
    <location>
        <begin position="102"/>
        <end position="174"/>
    </location>
</feature>
<evidence type="ECO:0000256" key="10">
    <source>
        <dbReference type="ARBA" id="ARBA00057379"/>
    </source>
</evidence>
<feature type="domain" description="RRM" evidence="14">
    <location>
        <begin position="16"/>
        <end position="89"/>
    </location>
</feature>
<feature type="compositionally biased region" description="Basic and acidic residues" evidence="13">
    <location>
        <begin position="1405"/>
        <end position="1416"/>
    </location>
</feature>
<feature type="compositionally biased region" description="Basic and acidic residues" evidence="13">
    <location>
        <begin position="133"/>
        <end position="145"/>
    </location>
</feature>
<evidence type="ECO:0000256" key="9">
    <source>
        <dbReference type="ARBA" id="ARBA00023274"/>
    </source>
</evidence>
<dbReference type="CDD" id="cd12568">
    <property type="entry name" value="RRM3_MRD1"/>
    <property type="match status" value="1"/>
</dbReference>